<comment type="similarity">
    <text evidence="2 4">Belongs to the GerABKA family.</text>
</comment>
<feature type="transmembrane region" description="Helical" evidence="5">
    <location>
        <begin position="290"/>
        <end position="310"/>
    </location>
</feature>
<proteinExistence type="inferred from homology"/>
<name>A0A1G9W0I3_9BACI</name>
<keyword evidence="5" id="KW-0812">Transmembrane</keyword>
<keyword evidence="3 4" id="KW-0472">Membrane</keyword>
<feature type="transmembrane region" description="Helical" evidence="5">
    <location>
        <begin position="361"/>
        <end position="380"/>
    </location>
</feature>
<dbReference type="EMBL" id="FNHF01000005">
    <property type="protein sequence ID" value="SDM77727.1"/>
    <property type="molecule type" value="Genomic_DNA"/>
</dbReference>
<dbReference type="PANTHER" id="PTHR22550">
    <property type="entry name" value="SPORE GERMINATION PROTEIN"/>
    <property type="match status" value="1"/>
</dbReference>
<feature type="transmembrane region" description="Helical" evidence="5">
    <location>
        <begin position="386"/>
        <end position="405"/>
    </location>
</feature>
<evidence type="ECO:0000313" key="7">
    <source>
        <dbReference type="Proteomes" id="UP000182347"/>
    </source>
</evidence>
<dbReference type="Pfam" id="PF03323">
    <property type="entry name" value="GerA"/>
    <property type="match status" value="1"/>
</dbReference>
<dbReference type="InterPro" id="IPR004995">
    <property type="entry name" value="Spore_Ger"/>
</dbReference>
<gene>
    <name evidence="6" type="ORF">SAMN05216244_3373</name>
</gene>
<feature type="transmembrane region" description="Helical" evidence="5">
    <location>
        <begin position="417"/>
        <end position="441"/>
    </location>
</feature>
<evidence type="ECO:0000313" key="6">
    <source>
        <dbReference type="EMBL" id="SDM77727.1"/>
    </source>
</evidence>
<dbReference type="InterPro" id="IPR050768">
    <property type="entry name" value="UPF0353/GerABKA_families"/>
</dbReference>
<keyword evidence="5" id="KW-1133">Transmembrane helix</keyword>
<sequence length="502" mass="56420">MKKRGMRRSNSKELLPSSIENLKTKLQEAMHNNPDFQIRDFEIGGQRVLVFYISIIVKKQQLNDNILAPLLKGDKQWTTQKLINALPLGNNVAQTKLNEVVDALVQGSVGIYIEKESELITYPIPDQEKRSVDKSDKESTVLGPQDAFTESLTTNLNMIRWRMNTGDLVTEKLLIGERVPTEIRLVYLKNLANKEDVQTMRQRLQDLVVDRIEDATPLTYYIEDSSTSIFPQFYQTELPSRFSYSLSMGRVGVLVDKSPTGIIAPTSLFSFFESTEDVFMRWNVGSFIRILRFFALIISAMLTPAYVAALTFHYEVIPTPLLTTLGASRAAVPFPPVFEALLLELLIELLREAGARLPTKVGQTIGIVGGIVIGQAAVAAGLTSNILIIVVAISALASFTAPSYLIGSTIRVIRFPLIILSGFLGLIGIMASICFLIIHLLKVTSLGRPYLLPIYPFVGKDFSKTFYRLPYYFNLKRSFSYKPQDMIRYPKKKARKMKDIDD</sequence>
<evidence type="ECO:0000256" key="2">
    <source>
        <dbReference type="ARBA" id="ARBA00005278"/>
    </source>
</evidence>
<evidence type="ECO:0000256" key="5">
    <source>
        <dbReference type="SAM" id="Phobius"/>
    </source>
</evidence>
<evidence type="ECO:0000256" key="3">
    <source>
        <dbReference type="ARBA" id="ARBA00023136"/>
    </source>
</evidence>
<dbReference type="GO" id="GO:0009847">
    <property type="term" value="P:spore germination"/>
    <property type="evidence" value="ECO:0007669"/>
    <property type="project" value="UniProtKB-UniRule"/>
</dbReference>
<organism evidence="6 7">
    <name type="scientific">Sediminibacillus halophilus</name>
    <dbReference type="NCBI Taxonomy" id="482461"/>
    <lineage>
        <taxon>Bacteria</taxon>
        <taxon>Bacillati</taxon>
        <taxon>Bacillota</taxon>
        <taxon>Bacilli</taxon>
        <taxon>Bacillales</taxon>
        <taxon>Bacillaceae</taxon>
        <taxon>Sediminibacillus</taxon>
    </lineage>
</organism>
<protein>
    <submittedName>
        <fullName evidence="6">GerA spore germination protein</fullName>
    </submittedName>
</protein>
<comment type="subcellular location">
    <subcellularLocation>
        <location evidence="4">Cell membrane</location>
    </subcellularLocation>
    <subcellularLocation>
        <location evidence="1">Membrane</location>
        <topology evidence="1">Multi-pass membrane protein</topology>
    </subcellularLocation>
</comment>
<dbReference type="AlphaFoldDB" id="A0A1G9W0I3"/>
<dbReference type="PIRSF" id="PIRSF005690">
    <property type="entry name" value="GerBA"/>
    <property type="match status" value="1"/>
</dbReference>
<feature type="transmembrane region" description="Helical" evidence="5">
    <location>
        <begin position="330"/>
        <end position="349"/>
    </location>
</feature>
<dbReference type="RefSeq" id="WP_083334897.1">
    <property type="nucleotide sequence ID" value="NZ_FNHF01000005.1"/>
</dbReference>
<dbReference type="Proteomes" id="UP000182347">
    <property type="component" value="Unassembled WGS sequence"/>
</dbReference>
<accession>A0A1G9W0I3</accession>
<dbReference type="STRING" id="482461.SAMN05216244_3373"/>
<evidence type="ECO:0000256" key="1">
    <source>
        <dbReference type="ARBA" id="ARBA00004141"/>
    </source>
</evidence>
<dbReference type="GO" id="GO:0005886">
    <property type="term" value="C:plasma membrane"/>
    <property type="evidence" value="ECO:0007669"/>
    <property type="project" value="UniProtKB-SubCell"/>
</dbReference>
<dbReference type="PANTHER" id="PTHR22550:SF5">
    <property type="entry name" value="LEUCINE ZIPPER PROTEIN 4"/>
    <property type="match status" value="1"/>
</dbReference>
<evidence type="ECO:0000256" key="4">
    <source>
        <dbReference type="PIRNR" id="PIRNR005690"/>
    </source>
</evidence>
<reference evidence="7" key="1">
    <citation type="submission" date="2016-10" db="EMBL/GenBank/DDBJ databases">
        <authorList>
            <person name="Varghese N."/>
            <person name="Submissions S."/>
        </authorList>
    </citation>
    <scope>NUCLEOTIDE SEQUENCE [LARGE SCALE GENOMIC DNA]</scope>
    <source>
        <strain evidence="7">CGMCC 1.6199</strain>
    </source>
</reference>
<keyword evidence="7" id="KW-1185">Reference proteome</keyword>